<dbReference type="GO" id="GO:0140664">
    <property type="term" value="F:ATP-dependent DNA damage sensor activity"/>
    <property type="evidence" value="ECO:0007669"/>
    <property type="project" value="InterPro"/>
</dbReference>
<dbReference type="AlphaFoldDB" id="B6K0Z0"/>
<dbReference type="GO" id="GO:0033063">
    <property type="term" value="C:Rad51B-Rad51C-Rad51D-XRCC2 complex"/>
    <property type="evidence" value="ECO:0000318"/>
    <property type="project" value="GO_Central"/>
</dbReference>
<dbReference type="GO" id="GO:0035861">
    <property type="term" value="C:site of double-strand break"/>
    <property type="evidence" value="ECO:0007669"/>
    <property type="project" value="EnsemblFungi"/>
</dbReference>
<evidence type="ECO:0000256" key="2">
    <source>
        <dbReference type="ARBA" id="ARBA00022741"/>
    </source>
</evidence>
<dbReference type="InterPro" id="IPR049428">
    <property type="entry name" value="RecA-like_N"/>
</dbReference>
<dbReference type="VEuPathDB" id="FungiDB:SJAG_02708"/>
<dbReference type="HOGENOM" id="CLU_792632_0_0_1"/>
<dbReference type="eggNOG" id="KOG1433">
    <property type="taxonomic scope" value="Eukaryota"/>
</dbReference>
<dbReference type="JaponicusDB" id="SJAG_02708">
    <property type="gene designation" value="rad55"/>
</dbReference>
<dbReference type="InterPro" id="IPR052093">
    <property type="entry name" value="HR_Repair_Mediator"/>
</dbReference>
<dbReference type="GO" id="GO:0003677">
    <property type="term" value="F:DNA binding"/>
    <property type="evidence" value="ECO:0007669"/>
    <property type="project" value="InterPro"/>
</dbReference>
<evidence type="ECO:0000256" key="5">
    <source>
        <dbReference type="ARBA" id="ARBA00023204"/>
    </source>
</evidence>
<dbReference type="SUPFAM" id="SSF52540">
    <property type="entry name" value="P-loop containing nucleoside triphosphate hydrolases"/>
    <property type="match status" value="1"/>
</dbReference>
<dbReference type="PANTHER" id="PTHR46239:SF1">
    <property type="entry name" value="DNA REPAIR PROTEIN RAD51 HOMOLOG 3"/>
    <property type="match status" value="1"/>
</dbReference>
<dbReference type="PROSITE" id="PS50162">
    <property type="entry name" value="RECA_2"/>
    <property type="match status" value="1"/>
</dbReference>
<comment type="subcellular location">
    <subcellularLocation>
        <location evidence="1">Nucleus</location>
    </subcellularLocation>
</comment>
<dbReference type="Proteomes" id="UP000001744">
    <property type="component" value="Unassembled WGS sequence"/>
</dbReference>
<dbReference type="GO" id="GO:0005657">
    <property type="term" value="C:replication fork"/>
    <property type="evidence" value="ECO:0000318"/>
    <property type="project" value="GO_Central"/>
</dbReference>
<dbReference type="Gene3D" id="3.40.50.300">
    <property type="entry name" value="P-loop containing nucleotide triphosphate hydrolases"/>
    <property type="match status" value="1"/>
</dbReference>
<evidence type="ECO:0000256" key="3">
    <source>
        <dbReference type="ARBA" id="ARBA00022763"/>
    </source>
</evidence>
<protein>
    <submittedName>
        <fullName evidence="9">RecA family ATPase Rhp55</fullName>
    </submittedName>
</protein>
<dbReference type="EMBL" id="KE651166">
    <property type="protein sequence ID" value="EEB07611.1"/>
    <property type="molecule type" value="Genomic_DNA"/>
</dbReference>
<dbReference type="PANTHER" id="PTHR46239">
    <property type="entry name" value="DNA REPAIR PROTEIN RAD51 HOMOLOG 3 RAD51C"/>
    <property type="match status" value="1"/>
</dbReference>
<dbReference type="Pfam" id="PF00154">
    <property type="entry name" value="RecA_N"/>
    <property type="match status" value="1"/>
</dbReference>
<name>B6K0Z0_SCHJY</name>
<reference evidence="9 11" key="1">
    <citation type="journal article" date="2011" name="Science">
        <title>Comparative functional genomics of the fission yeasts.</title>
        <authorList>
            <person name="Rhind N."/>
            <person name="Chen Z."/>
            <person name="Yassour M."/>
            <person name="Thompson D.A."/>
            <person name="Haas B.J."/>
            <person name="Habib N."/>
            <person name="Wapinski I."/>
            <person name="Roy S."/>
            <person name="Lin M.F."/>
            <person name="Heiman D.I."/>
            <person name="Young S.K."/>
            <person name="Furuya K."/>
            <person name="Guo Y."/>
            <person name="Pidoux A."/>
            <person name="Chen H.M."/>
            <person name="Robbertse B."/>
            <person name="Goldberg J.M."/>
            <person name="Aoki K."/>
            <person name="Bayne E.H."/>
            <person name="Berlin A.M."/>
            <person name="Desjardins C.A."/>
            <person name="Dobbs E."/>
            <person name="Dukaj L."/>
            <person name="Fan L."/>
            <person name="FitzGerald M.G."/>
            <person name="French C."/>
            <person name="Gujja S."/>
            <person name="Hansen K."/>
            <person name="Keifenheim D."/>
            <person name="Levin J.Z."/>
            <person name="Mosher R.A."/>
            <person name="Mueller C.A."/>
            <person name="Pfiffner J."/>
            <person name="Priest M."/>
            <person name="Russ C."/>
            <person name="Smialowska A."/>
            <person name="Swoboda P."/>
            <person name="Sykes S.M."/>
            <person name="Vaughn M."/>
            <person name="Vengrova S."/>
            <person name="Yoder R."/>
            <person name="Zeng Q."/>
            <person name="Allshire R."/>
            <person name="Baulcombe D."/>
            <person name="Birren B.W."/>
            <person name="Brown W."/>
            <person name="Ekwall K."/>
            <person name="Kellis M."/>
            <person name="Leatherwood J."/>
            <person name="Levin H."/>
            <person name="Margalit H."/>
            <person name="Martienssen R."/>
            <person name="Nieduszynski C.A."/>
            <person name="Spatafora J.W."/>
            <person name="Friedman N."/>
            <person name="Dalgaard J.Z."/>
            <person name="Baumann P."/>
            <person name="Niki H."/>
            <person name="Regev A."/>
            <person name="Nusbaum C."/>
        </authorList>
    </citation>
    <scope>NUCLEOTIDE SEQUENCE [LARGE SCALE GENOMIC DNA]</scope>
    <source>
        <strain evidence="11">yFS275 / FY16936</strain>
    </source>
</reference>
<dbReference type="RefSeq" id="XP_002173904.1">
    <property type="nucleotide sequence ID" value="XM_002173868.2"/>
</dbReference>
<evidence type="ECO:0000313" key="9">
    <source>
        <dbReference type="EMBL" id="EEB07611.1"/>
    </source>
</evidence>
<gene>
    <name evidence="10" type="primary">rad55</name>
    <name evidence="9" type="ORF">SJAG_02708</name>
</gene>
<keyword evidence="3" id="KW-0227">DNA damage</keyword>
<sequence>MNSSSQHRLATQPAIRAFEAFRAPGFSFNSNNLDNAFGGTGLKRGQISEICGPSGSGKTTLALNVAASALSAGYKVIWIETCQRIPLERLKYMLSCQVQSSQAEEVEPTEDVLSLLEIVHVPHLAQLVVFIQQMNLQKKIEDENLGLVVIDNLSTAIQLAFPTNPDDYHAARARSERRRTQSLSSASNKENISPLKRTPVTGTTTESSSSHTVNSSFPKARESMKLRKKRVEGELSSMLSRMASFYQAAVLVTTQLTSKIEPGAGAKMTPFLGRAWTSSLANRLILYFRHPTSEIRIPDDVRRDSSAHISTGDHRKLRYGYMAKQATPNASDRELVFYVRPTGLQDLQVISISSSQRRKRILSEVD</sequence>
<feature type="domain" description="RecA family profile 1" evidence="8">
    <location>
        <begin position="22"/>
        <end position="256"/>
    </location>
</feature>
<feature type="region of interest" description="Disordered" evidence="7">
    <location>
        <begin position="170"/>
        <end position="229"/>
    </location>
</feature>
<dbReference type="OMA" id="TQMTSKV"/>
<dbReference type="GeneID" id="7051087"/>
<evidence type="ECO:0000256" key="4">
    <source>
        <dbReference type="ARBA" id="ARBA00022840"/>
    </source>
</evidence>
<dbReference type="GO" id="GO:0033065">
    <property type="term" value="C:Rad51C-XRCC3 complex"/>
    <property type="evidence" value="ECO:0000318"/>
    <property type="project" value="GO_Central"/>
</dbReference>
<dbReference type="InterPro" id="IPR027417">
    <property type="entry name" value="P-loop_NTPase"/>
</dbReference>
<evidence type="ECO:0000313" key="10">
    <source>
        <dbReference type="JaponicusDB" id="SJAG_02708"/>
    </source>
</evidence>
<feature type="compositionally biased region" description="Low complexity" evidence="7">
    <location>
        <begin position="198"/>
        <end position="216"/>
    </location>
</feature>
<evidence type="ECO:0000259" key="8">
    <source>
        <dbReference type="PROSITE" id="PS50162"/>
    </source>
</evidence>
<feature type="compositionally biased region" description="Polar residues" evidence="7">
    <location>
        <begin position="181"/>
        <end position="191"/>
    </location>
</feature>
<keyword evidence="6" id="KW-0539">Nucleus</keyword>
<evidence type="ECO:0000313" key="11">
    <source>
        <dbReference type="Proteomes" id="UP000001744"/>
    </source>
</evidence>
<accession>B6K0Z0</accession>
<keyword evidence="5" id="KW-0234">DNA repair</keyword>
<organism evidence="9 11">
    <name type="scientific">Schizosaccharomyces japonicus (strain yFS275 / FY16936)</name>
    <name type="common">Fission yeast</name>
    <dbReference type="NCBI Taxonomy" id="402676"/>
    <lineage>
        <taxon>Eukaryota</taxon>
        <taxon>Fungi</taxon>
        <taxon>Dikarya</taxon>
        <taxon>Ascomycota</taxon>
        <taxon>Taphrinomycotina</taxon>
        <taxon>Schizosaccharomycetes</taxon>
        <taxon>Schizosaccharomycetales</taxon>
        <taxon>Schizosaccharomycetaceae</taxon>
        <taxon>Schizosaccharomyces</taxon>
    </lineage>
</organism>
<evidence type="ECO:0000256" key="1">
    <source>
        <dbReference type="ARBA" id="ARBA00004123"/>
    </source>
</evidence>
<dbReference type="STRING" id="402676.B6K0Z0"/>
<keyword evidence="11" id="KW-1185">Reference proteome</keyword>
<dbReference type="InterPro" id="IPR020588">
    <property type="entry name" value="RecA_ATP-bd"/>
</dbReference>
<proteinExistence type="predicted"/>
<dbReference type="GO" id="GO:0000707">
    <property type="term" value="P:meiotic DNA recombinase assembly"/>
    <property type="evidence" value="ECO:0000318"/>
    <property type="project" value="GO_Central"/>
</dbReference>
<dbReference type="OrthoDB" id="5957327at2759"/>
<evidence type="ECO:0000256" key="7">
    <source>
        <dbReference type="SAM" id="MobiDB-lite"/>
    </source>
</evidence>
<dbReference type="GO" id="GO:0007131">
    <property type="term" value="P:reciprocal meiotic recombination"/>
    <property type="evidence" value="ECO:0000318"/>
    <property type="project" value="GO_Central"/>
</dbReference>
<keyword evidence="4" id="KW-0067">ATP-binding</keyword>
<evidence type="ECO:0000256" key="6">
    <source>
        <dbReference type="ARBA" id="ARBA00023242"/>
    </source>
</evidence>
<dbReference type="GO" id="GO:0005524">
    <property type="term" value="F:ATP binding"/>
    <property type="evidence" value="ECO:0007669"/>
    <property type="project" value="UniProtKB-KW"/>
</dbReference>
<keyword evidence="2" id="KW-0547">Nucleotide-binding</keyword>